<dbReference type="RefSeq" id="WP_213503861.1">
    <property type="nucleotide sequence ID" value="NZ_CP054856.1"/>
</dbReference>
<dbReference type="InterPro" id="IPR010282">
    <property type="entry name" value="Uncharacterised_HutD/Ves"/>
</dbReference>
<reference evidence="1 2" key="1">
    <citation type="journal article" date="2021" name="Int. J. Syst. Evol. Microbiol.">
        <title>Novosphingobium decolorationis sp. nov., an aniline blue-decolourizing bacterium isolated from East Pacific sediment.</title>
        <authorList>
            <person name="Chen X."/>
            <person name="Dong B."/>
            <person name="Chen T."/>
            <person name="Ren N."/>
            <person name="Wang J."/>
            <person name="Xu Y."/>
            <person name="Yang J."/>
            <person name="Zhu S."/>
            <person name="Chen J."/>
        </authorList>
    </citation>
    <scope>NUCLEOTIDE SEQUENCE [LARGE SCALE GENOMIC DNA]</scope>
    <source>
        <strain evidence="1 2">502str22</strain>
    </source>
</reference>
<dbReference type="InterPro" id="IPR011051">
    <property type="entry name" value="RmlC_Cupin_sf"/>
</dbReference>
<gene>
    <name evidence="1" type="ORF">HT578_10005</name>
</gene>
<proteinExistence type="predicted"/>
<keyword evidence="2" id="KW-1185">Reference proteome</keyword>
<evidence type="ECO:0000313" key="2">
    <source>
        <dbReference type="Proteomes" id="UP000677126"/>
    </source>
</evidence>
<dbReference type="EMBL" id="CP054856">
    <property type="protein sequence ID" value="QVM83985.1"/>
    <property type="molecule type" value="Genomic_DNA"/>
</dbReference>
<dbReference type="PANTHER" id="PTHR37943">
    <property type="entry name" value="PROTEIN VES"/>
    <property type="match status" value="1"/>
</dbReference>
<dbReference type="Pfam" id="PF05962">
    <property type="entry name" value="HutD"/>
    <property type="match status" value="1"/>
</dbReference>
<dbReference type="InterPro" id="IPR014710">
    <property type="entry name" value="RmlC-like_jellyroll"/>
</dbReference>
<evidence type="ECO:0000313" key="1">
    <source>
        <dbReference type="EMBL" id="QVM83985.1"/>
    </source>
</evidence>
<name>A0ABX8E481_9SPHN</name>
<accession>A0ABX8E481</accession>
<dbReference type="Proteomes" id="UP000677126">
    <property type="component" value="Chromosome"/>
</dbReference>
<dbReference type="PANTHER" id="PTHR37943:SF1">
    <property type="entry name" value="PROTEIN VES"/>
    <property type="match status" value="1"/>
</dbReference>
<dbReference type="CDD" id="cd20293">
    <property type="entry name" value="cupin_HutD_N"/>
    <property type="match status" value="1"/>
</dbReference>
<organism evidence="1 2">
    <name type="scientific">Novosphingobium decolorationis</name>
    <dbReference type="NCBI Taxonomy" id="2698673"/>
    <lineage>
        <taxon>Bacteria</taxon>
        <taxon>Pseudomonadati</taxon>
        <taxon>Pseudomonadota</taxon>
        <taxon>Alphaproteobacteria</taxon>
        <taxon>Sphingomonadales</taxon>
        <taxon>Sphingomonadaceae</taxon>
        <taxon>Novosphingobium</taxon>
    </lineage>
</organism>
<sequence>MSITVIRAADRPEVPWKNGGGTTREIAVFPPGAGMDDFLWRLSMAKVEEAGPFSIFPGTDRTLGLIEGQLALNGSDVNVTLDEVSAPLPFRADLPVDSVPIDGPALDLNAMVRRGHFTVSMTRLAAGDIVDCTQDCFVIALSGQRHHDIWLDKLDCLSGTFSAQLEGAAFFVKFTAAQ</sequence>
<dbReference type="Gene3D" id="2.60.120.10">
    <property type="entry name" value="Jelly Rolls"/>
    <property type="match status" value="1"/>
</dbReference>
<protein>
    <submittedName>
        <fullName evidence="1">HutD family protein</fullName>
    </submittedName>
</protein>
<dbReference type="SUPFAM" id="SSF51182">
    <property type="entry name" value="RmlC-like cupins"/>
    <property type="match status" value="1"/>
</dbReference>